<sequence>MKPDSHSGYPVGELSGVAVRWPHLQRLFERWLRRWGFAISGWVVGLSGVWLVQAQVSEDHASALHSVAQLQQQLAALPAGLSGSPEKPWATDQQNMLTSLPVQARQGQIWIDLQQALTAGGLHLLSLRPLPTTLAEGRAARLASQAVAVRLQGRFEDWSRVWTAFTQAGPVCSIDRISLAATAHPEEVQIDAVLRVWLRPGDVGLQAQAQPEGAWDRLTLPEPRQLVRSGTTLFAQARPVGSPFGGDAVRLAESTDTSATGASGATSGAAVAEIVQGADSLPEDPRQWPLARVRLAGLWQQGADRQAILSAGPHWVRVRQGQRVTQEGHRVAAITDAGVSLRLAQGPMLALSWGERRDEPKDGTRR</sequence>
<proteinExistence type="predicted"/>
<dbReference type="RefSeq" id="WP_108313482.1">
    <property type="nucleotide sequence ID" value="NZ_NESN01000005.1"/>
</dbReference>
<dbReference type="EMBL" id="NESN01000005">
    <property type="protein sequence ID" value="PUE52030.1"/>
    <property type="molecule type" value="Genomic_DNA"/>
</dbReference>
<reference evidence="1 2" key="1">
    <citation type="submission" date="2017-04" db="EMBL/GenBank/DDBJ databases">
        <title>Unexpected and diverse lifestyles within the genus Limnohabitans.</title>
        <authorList>
            <person name="Kasalicky V."/>
            <person name="Mehrshad M."/>
            <person name="Andrei S.-A."/>
            <person name="Salcher M."/>
            <person name="Kratochvilova H."/>
            <person name="Simek K."/>
            <person name="Ghai R."/>
        </authorList>
    </citation>
    <scope>NUCLEOTIDE SEQUENCE [LARGE SCALE GENOMIC DNA]</scope>
    <source>
        <strain evidence="1 2">II-B4</strain>
    </source>
</reference>
<comment type="caution">
    <text evidence="1">The sequence shown here is derived from an EMBL/GenBank/DDBJ whole genome shotgun (WGS) entry which is preliminary data.</text>
</comment>
<gene>
    <name evidence="1" type="ORF">B9Z37_13235</name>
</gene>
<dbReference type="OrthoDB" id="8901986at2"/>
<accession>A0A315E290</accession>
<organism evidence="1 2">
    <name type="scientific">Limnohabitans parvus II-B4</name>
    <dbReference type="NCBI Taxonomy" id="1293052"/>
    <lineage>
        <taxon>Bacteria</taxon>
        <taxon>Pseudomonadati</taxon>
        <taxon>Pseudomonadota</taxon>
        <taxon>Betaproteobacteria</taxon>
        <taxon>Burkholderiales</taxon>
        <taxon>Comamonadaceae</taxon>
        <taxon>Limnohabitans</taxon>
    </lineage>
</organism>
<name>A0A315E290_9BURK</name>
<dbReference type="Proteomes" id="UP000250790">
    <property type="component" value="Unassembled WGS sequence"/>
</dbReference>
<dbReference type="AlphaFoldDB" id="A0A315E290"/>
<protein>
    <submittedName>
        <fullName evidence="1">Uncharacterized protein</fullName>
    </submittedName>
</protein>
<keyword evidence="2" id="KW-1185">Reference proteome</keyword>
<evidence type="ECO:0000313" key="2">
    <source>
        <dbReference type="Proteomes" id="UP000250790"/>
    </source>
</evidence>
<evidence type="ECO:0000313" key="1">
    <source>
        <dbReference type="EMBL" id="PUE52030.1"/>
    </source>
</evidence>